<protein>
    <submittedName>
        <fullName evidence="1">Uncharacterized protein</fullName>
    </submittedName>
</protein>
<dbReference type="SUPFAM" id="SSF110857">
    <property type="entry name" value="Gamma-glutamyl cyclotransferase-like"/>
    <property type="match status" value="1"/>
</dbReference>
<organism evidence="1">
    <name type="scientific">Klosneuvirus KNV1</name>
    <dbReference type="NCBI Taxonomy" id="1977640"/>
    <lineage>
        <taxon>Viruses</taxon>
        <taxon>Varidnaviria</taxon>
        <taxon>Bamfordvirae</taxon>
        <taxon>Nucleocytoviricota</taxon>
        <taxon>Megaviricetes</taxon>
        <taxon>Imitervirales</taxon>
        <taxon>Mimiviridae</taxon>
        <taxon>Klosneuvirinae</taxon>
        <taxon>Klosneuvirus</taxon>
    </lineage>
</organism>
<dbReference type="EMBL" id="KY684111">
    <property type="protein sequence ID" value="ARF12217.1"/>
    <property type="molecule type" value="Genomic_DNA"/>
</dbReference>
<evidence type="ECO:0000313" key="1">
    <source>
        <dbReference type="EMBL" id="ARF12217.1"/>
    </source>
</evidence>
<name>A0A1V0SKG6_9VIRU</name>
<dbReference type="Gene3D" id="3.10.490.10">
    <property type="entry name" value="Gamma-glutamyl cyclotransferase-like"/>
    <property type="match status" value="1"/>
</dbReference>
<dbReference type="InterPro" id="IPR036568">
    <property type="entry name" value="GGCT-like_sf"/>
</dbReference>
<accession>A0A1V0SKG6</accession>
<reference evidence="1" key="1">
    <citation type="journal article" date="2017" name="Science">
        <title>Giant viruses with an expanded complement of translation system components.</title>
        <authorList>
            <person name="Schulz F."/>
            <person name="Yutin N."/>
            <person name="Ivanova N.N."/>
            <person name="Ortega D.R."/>
            <person name="Lee T.K."/>
            <person name="Vierheilig J."/>
            <person name="Daims H."/>
            <person name="Horn M."/>
            <person name="Wagner M."/>
            <person name="Jensen G.J."/>
            <person name="Kyrpides N.C."/>
            <person name="Koonin E.V."/>
            <person name="Woyke T."/>
        </authorList>
    </citation>
    <scope>NUCLEOTIDE SEQUENCE</scope>
    <source>
        <strain evidence="1">KNV1</strain>
    </source>
</reference>
<sequence>MVKYLFVYGILVDTLNNFACKINPAIAYGMKLTIHKTDNTPAIIPTYDLCDYVNGQVIKVCNPNKMTELFNICDQVAFGFNKKILQIMIGNKKVDAFAYFPNEMSMYDEIDQHSYSEYKASNS</sequence>
<proteinExistence type="predicted"/>
<gene>
    <name evidence="1" type="ORF">Klosneuvirus_4_32</name>
</gene>